<keyword evidence="2" id="KW-1133">Transmembrane helix</keyword>
<keyword evidence="2" id="KW-0812">Transmembrane</keyword>
<feature type="transmembrane region" description="Helical" evidence="2">
    <location>
        <begin position="270"/>
        <end position="294"/>
    </location>
</feature>
<organism evidence="3 4">
    <name type="scientific">Plebeiibacterium marinum</name>
    <dbReference type="NCBI Taxonomy" id="2992111"/>
    <lineage>
        <taxon>Bacteria</taxon>
        <taxon>Pseudomonadati</taxon>
        <taxon>Bacteroidota</taxon>
        <taxon>Bacteroidia</taxon>
        <taxon>Marinilabiliales</taxon>
        <taxon>Marinilabiliaceae</taxon>
        <taxon>Plebeiibacterium</taxon>
    </lineage>
</organism>
<comment type="caution">
    <text evidence="3">The sequence shown here is derived from an EMBL/GenBank/DDBJ whole genome shotgun (WGS) entry which is preliminary data.</text>
</comment>
<feature type="region of interest" description="Disordered" evidence="1">
    <location>
        <begin position="153"/>
        <end position="173"/>
    </location>
</feature>
<accession>A0AAE3MF72</accession>
<proteinExistence type="predicted"/>
<feature type="transmembrane region" description="Helical" evidence="2">
    <location>
        <begin position="239"/>
        <end position="258"/>
    </location>
</feature>
<evidence type="ECO:0000313" key="4">
    <source>
        <dbReference type="Proteomes" id="UP001207408"/>
    </source>
</evidence>
<dbReference type="AlphaFoldDB" id="A0AAE3MF72"/>
<dbReference type="RefSeq" id="WP_301200438.1">
    <property type="nucleotide sequence ID" value="NZ_JAPDPI010000029.1"/>
</dbReference>
<reference evidence="3" key="1">
    <citation type="submission" date="2022-10" db="EMBL/GenBank/DDBJ databases">
        <authorList>
            <person name="Yu W.X."/>
        </authorList>
    </citation>
    <scope>NUCLEOTIDE SEQUENCE</scope>
    <source>
        <strain evidence="3">D04</strain>
    </source>
</reference>
<dbReference type="Pfam" id="PF14093">
    <property type="entry name" value="DUF4271"/>
    <property type="match status" value="1"/>
</dbReference>
<keyword evidence="2" id="KW-0472">Membrane</keyword>
<sequence>MDLYINAENTTKQDSTNRIEDHKISLPKDSIVVDIKQTSTLSIPETPKRFLKQATPPKKTPELFKASPEDSLSFNLIKRNQKDFGILKKNIVDDFLSPIPLSDRIWINQNPSLAGIQNDAAPVTDTLQTKISNTLPQAESSQTDSSFFMEKTTSLNDTQKGSRTQTKEHTEVNPQHAIAPEHNWNKDILSGFILISVAILGFLRVTNFKYLKELFSSLIYTQNARKMLKTVNLHYQKPAFILNSLFLFNTSIFLYQVINHYQIRTYSSQNLILIPIIIGIILIFGLIKMALYRFVAFVFDTIPETKEYLFFSSLHNKVFAIAILPIILVLPYISPEAIQGVIYLGLSIYTLLYLMQLFRGFAIILKNVASLFYLFLYLCALEILPIMIVYKILIK</sequence>
<feature type="transmembrane region" description="Helical" evidence="2">
    <location>
        <begin position="340"/>
        <end position="365"/>
    </location>
</feature>
<evidence type="ECO:0000313" key="3">
    <source>
        <dbReference type="EMBL" id="MCW3806734.1"/>
    </source>
</evidence>
<dbReference type="Proteomes" id="UP001207408">
    <property type="component" value="Unassembled WGS sequence"/>
</dbReference>
<protein>
    <submittedName>
        <fullName evidence="3">DUF4271 domain-containing protein</fullName>
    </submittedName>
</protein>
<feature type="transmembrane region" description="Helical" evidence="2">
    <location>
        <begin position="314"/>
        <end position="333"/>
    </location>
</feature>
<dbReference type="EMBL" id="JAPDPI010000029">
    <property type="protein sequence ID" value="MCW3806734.1"/>
    <property type="molecule type" value="Genomic_DNA"/>
</dbReference>
<feature type="transmembrane region" description="Helical" evidence="2">
    <location>
        <begin position="371"/>
        <end position="393"/>
    </location>
</feature>
<keyword evidence="4" id="KW-1185">Reference proteome</keyword>
<evidence type="ECO:0000256" key="2">
    <source>
        <dbReference type="SAM" id="Phobius"/>
    </source>
</evidence>
<evidence type="ECO:0000256" key="1">
    <source>
        <dbReference type="SAM" id="MobiDB-lite"/>
    </source>
</evidence>
<name>A0AAE3MF72_9BACT</name>
<feature type="transmembrane region" description="Helical" evidence="2">
    <location>
        <begin position="188"/>
        <end position="206"/>
    </location>
</feature>
<dbReference type="InterPro" id="IPR025367">
    <property type="entry name" value="DUF4271"/>
</dbReference>
<gene>
    <name evidence="3" type="ORF">OM074_13945</name>
</gene>
<feature type="compositionally biased region" description="Polar residues" evidence="1">
    <location>
        <begin position="153"/>
        <end position="164"/>
    </location>
</feature>